<dbReference type="Proteomes" id="UP000249577">
    <property type="component" value="Unassembled WGS sequence"/>
</dbReference>
<organism evidence="3 4">
    <name type="scientific">Ancylobacter novellus</name>
    <name type="common">Thiobacillus novellus</name>
    <dbReference type="NCBI Taxonomy" id="921"/>
    <lineage>
        <taxon>Bacteria</taxon>
        <taxon>Pseudomonadati</taxon>
        <taxon>Pseudomonadota</taxon>
        <taxon>Alphaproteobacteria</taxon>
        <taxon>Hyphomicrobiales</taxon>
        <taxon>Xanthobacteraceae</taxon>
        <taxon>Ancylobacter</taxon>
    </lineage>
</organism>
<dbReference type="EMBL" id="QFPN01000006">
    <property type="protein sequence ID" value="PZQ14137.1"/>
    <property type="molecule type" value="Genomic_DNA"/>
</dbReference>
<accession>A0A2W5M307</accession>
<name>A0A2W5M307_ANCNO</name>
<evidence type="ECO:0000256" key="2">
    <source>
        <dbReference type="SAM" id="SignalP"/>
    </source>
</evidence>
<feature type="signal peptide" evidence="2">
    <location>
        <begin position="1"/>
        <end position="30"/>
    </location>
</feature>
<keyword evidence="1" id="KW-1133">Transmembrane helix</keyword>
<keyword evidence="2" id="KW-0732">Signal</keyword>
<proteinExistence type="predicted"/>
<evidence type="ECO:0000313" key="3">
    <source>
        <dbReference type="EMBL" id="PZQ14137.1"/>
    </source>
</evidence>
<keyword evidence="1" id="KW-0812">Transmembrane</keyword>
<feature type="transmembrane region" description="Helical" evidence="1">
    <location>
        <begin position="40"/>
        <end position="60"/>
    </location>
</feature>
<evidence type="ECO:0008006" key="5">
    <source>
        <dbReference type="Google" id="ProtNLM"/>
    </source>
</evidence>
<comment type="caution">
    <text evidence="3">The sequence shown here is derived from an EMBL/GenBank/DDBJ whole genome shotgun (WGS) entry which is preliminary data.</text>
</comment>
<gene>
    <name evidence="3" type="ORF">DI565_11905</name>
</gene>
<reference evidence="3 4" key="1">
    <citation type="submission" date="2017-08" db="EMBL/GenBank/DDBJ databases">
        <title>Infants hospitalized years apart are colonized by the same room-sourced microbial strains.</title>
        <authorList>
            <person name="Brooks B."/>
            <person name="Olm M.R."/>
            <person name="Firek B.A."/>
            <person name="Baker R."/>
            <person name="Thomas B.C."/>
            <person name="Morowitz M.J."/>
            <person name="Banfield J.F."/>
        </authorList>
    </citation>
    <scope>NUCLEOTIDE SEQUENCE [LARGE SCALE GENOMIC DNA]</scope>
    <source>
        <strain evidence="3">S2_005_003_R2_43</strain>
    </source>
</reference>
<sequence>MTVFASTARKATAALLAAAVMGAAFSPAVAEARSGRTAAYIAGGVAGGLLFGAIAANAAPAYESGVAYERDCWLEKRKRYDAYGDPYFVKLRVCD</sequence>
<protein>
    <recommendedName>
        <fullName evidence="5">Transmembrane protein</fullName>
    </recommendedName>
</protein>
<feature type="chain" id="PRO_5015882804" description="Transmembrane protein" evidence="2">
    <location>
        <begin position="31"/>
        <end position="95"/>
    </location>
</feature>
<evidence type="ECO:0000313" key="4">
    <source>
        <dbReference type="Proteomes" id="UP000249577"/>
    </source>
</evidence>
<evidence type="ECO:0000256" key="1">
    <source>
        <dbReference type="SAM" id="Phobius"/>
    </source>
</evidence>
<dbReference type="AlphaFoldDB" id="A0A2W5M307"/>
<keyword evidence="1" id="KW-0472">Membrane</keyword>